<evidence type="ECO:0000259" key="1">
    <source>
        <dbReference type="Pfam" id="PF11977"/>
    </source>
</evidence>
<gene>
    <name evidence="2" type="ORF">EI545_15515</name>
</gene>
<evidence type="ECO:0000313" key="2">
    <source>
        <dbReference type="EMBL" id="AZL61221.1"/>
    </source>
</evidence>
<keyword evidence="3" id="KW-1185">Reference proteome</keyword>
<dbReference type="Gene3D" id="3.40.50.11980">
    <property type="match status" value="1"/>
</dbReference>
<dbReference type="InterPro" id="IPR021869">
    <property type="entry name" value="RNase_Zc3h12_NYN"/>
</dbReference>
<evidence type="ECO:0000313" key="3">
    <source>
        <dbReference type="Proteomes" id="UP000282002"/>
    </source>
</evidence>
<reference evidence="2 3" key="1">
    <citation type="submission" date="2018-12" db="EMBL/GenBank/DDBJ databases">
        <title>Complete genome sequencing of Tabrizicola sp. K13M18.</title>
        <authorList>
            <person name="Bae J.-W."/>
        </authorList>
    </citation>
    <scope>NUCLEOTIDE SEQUENCE [LARGE SCALE GENOMIC DNA]</scope>
    <source>
        <strain evidence="2 3">K13M18</strain>
    </source>
</reference>
<dbReference type="EMBL" id="CP034328">
    <property type="protein sequence ID" value="AZL61221.1"/>
    <property type="molecule type" value="Genomic_DNA"/>
</dbReference>
<dbReference type="Proteomes" id="UP000282002">
    <property type="component" value="Chromosome"/>
</dbReference>
<accession>A0A3S8UCD8</accession>
<proteinExistence type="predicted"/>
<dbReference type="OrthoDB" id="5196680at2"/>
<name>A0A3S8UCD8_9RHOB</name>
<dbReference type="KEGG" id="taw:EI545_15515"/>
<dbReference type="Pfam" id="PF11977">
    <property type="entry name" value="RNase_Zc3h12a"/>
    <property type="match status" value="1"/>
</dbReference>
<organism evidence="2 3">
    <name type="scientific">Tabrizicola piscis</name>
    <dbReference type="NCBI Taxonomy" id="2494374"/>
    <lineage>
        <taxon>Bacteria</taxon>
        <taxon>Pseudomonadati</taxon>
        <taxon>Pseudomonadota</taxon>
        <taxon>Alphaproteobacteria</taxon>
        <taxon>Rhodobacterales</taxon>
        <taxon>Paracoccaceae</taxon>
        <taxon>Tabrizicola</taxon>
    </lineage>
</organism>
<dbReference type="AlphaFoldDB" id="A0A3S8UCD8"/>
<sequence length="167" mass="18737">MLCILVALLRRRKGTRPEADRKPWILVDGSNVMHWQDSTPQLAAVQRVVDDLKARGFAPGVVFDANAGWKLSGKYLKESDFARMLALPQDQLLVVPKGTQADPWLLATARDFKARVVTNDRFRDWVADYPEISVPGFLIRGEIREGKVWLKTPDLAPDPETTKAVTA</sequence>
<feature type="domain" description="RNase NYN" evidence="1">
    <location>
        <begin position="25"/>
        <end position="130"/>
    </location>
</feature>
<protein>
    <recommendedName>
        <fullName evidence="1">RNase NYN domain-containing protein</fullName>
    </recommendedName>
</protein>